<evidence type="ECO:0000256" key="6">
    <source>
        <dbReference type="SAM" id="MobiDB-lite"/>
    </source>
</evidence>
<comment type="subcellular location">
    <subcellularLocation>
        <location evidence="1">Membrane</location>
        <topology evidence="1">Multi-pass membrane protein</topology>
    </subcellularLocation>
</comment>
<feature type="region of interest" description="Disordered" evidence="6">
    <location>
        <begin position="157"/>
        <end position="180"/>
    </location>
</feature>
<gene>
    <name evidence="9" type="ORF">JGB26_27780</name>
</gene>
<feature type="transmembrane region" description="Helical" evidence="7">
    <location>
        <begin position="85"/>
        <end position="108"/>
    </location>
</feature>
<dbReference type="PANTHER" id="PTHR38459:SF1">
    <property type="entry name" value="PROPHAGE BACTOPRENOL-LINKED GLUCOSE TRANSLOCASE HOMOLOG"/>
    <property type="match status" value="1"/>
</dbReference>
<evidence type="ECO:0000256" key="2">
    <source>
        <dbReference type="ARBA" id="ARBA00009399"/>
    </source>
</evidence>
<evidence type="ECO:0000256" key="4">
    <source>
        <dbReference type="ARBA" id="ARBA00022989"/>
    </source>
</evidence>
<organism evidence="9 10">
    <name type="scientific">Streptomyces flavofungini</name>
    <dbReference type="NCBI Taxonomy" id="68200"/>
    <lineage>
        <taxon>Bacteria</taxon>
        <taxon>Bacillati</taxon>
        <taxon>Actinomycetota</taxon>
        <taxon>Actinomycetes</taxon>
        <taxon>Kitasatosporales</taxon>
        <taxon>Streptomycetaceae</taxon>
        <taxon>Streptomyces</taxon>
    </lineage>
</organism>
<dbReference type="InterPro" id="IPR051401">
    <property type="entry name" value="GtrA_CellWall_Glycosyl"/>
</dbReference>
<evidence type="ECO:0000256" key="7">
    <source>
        <dbReference type="SAM" id="Phobius"/>
    </source>
</evidence>
<name>A0ABS0XCA8_9ACTN</name>
<keyword evidence="10" id="KW-1185">Reference proteome</keyword>
<dbReference type="EMBL" id="JAEKOZ010000020">
    <property type="protein sequence ID" value="MBJ3810851.1"/>
    <property type="molecule type" value="Genomic_DNA"/>
</dbReference>
<dbReference type="RefSeq" id="WP_190116408.1">
    <property type="nucleotide sequence ID" value="NZ_BMVR01000005.1"/>
</dbReference>
<comment type="similarity">
    <text evidence="2">Belongs to the GtrA family.</text>
</comment>
<feature type="transmembrane region" description="Helical" evidence="7">
    <location>
        <begin position="114"/>
        <end position="133"/>
    </location>
</feature>
<evidence type="ECO:0000256" key="1">
    <source>
        <dbReference type="ARBA" id="ARBA00004141"/>
    </source>
</evidence>
<feature type="domain" description="GtrA/DPMS transmembrane" evidence="8">
    <location>
        <begin position="20"/>
        <end position="140"/>
    </location>
</feature>
<proteinExistence type="inferred from homology"/>
<dbReference type="Proteomes" id="UP000634780">
    <property type="component" value="Unassembled WGS sequence"/>
</dbReference>
<feature type="transmembrane region" description="Helical" evidence="7">
    <location>
        <begin position="45"/>
        <end position="64"/>
    </location>
</feature>
<evidence type="ECO:0000256" key="5">
    <source>
        <dbReference type="ARBA" id="ARBA00023136"/>
    </source>
</evidence>
<feature type="transmembrane region" description="Helical" evidence="7">
    <location>
        <begin position="21"/>
        <end position="39"/>
    </location>
</feature>
<accession>A0ABS0XCA8</accession>
<dbReference type="PANTHER" id="PTHR38459">
    <property type="entry name" value="PROPHAGE BACTOPRENOL-LINKED GLUCOSE TRANSLOCASE HOMOLOG"/>
    <property type="match status" value="1"/>
</dbReference>
<reference evidence="9 10" key="1">
    <citation type="submission" date="2020-12" db="EMBL/GenBank/DDBJ databases">
        <title>Streptomyces typhae sp. nov., a novel endophytic actinomycete isolated from the root of cattail pollen (Typha angustifolia L.).</title>
        <authorList>
            <person name="Peng C."/>
            <person name="Liu C."/>
        </authorList>
    </citation>
    <scope>NUCLEOTIDE SEQUENCE [LARGE SCALE GENOMIC DNA]</scope>
    <source>
        <strain evidence="9 10">JCM 4753</strain>
    </source>
</reference>
<feature type="compositionally biased region" description="Low complexity" evidence="6">
    <location>
        <begin position="168"/>
        <end position="180"/>
    </location>
</feature>
<dbReference type="Pfam" id="PF04138">
    <property type="entry name" value="GtrA_DPMS_TM"/>
    <property type="match status" value="1"/>
</dbReference>
<keyword evidence="4 7" id="KW-1133">Transmembrane helix</keyword>
<evidence type="ECO:0000313" key="10">
    <source>
        <dbReference type="Proteomes" id="UP000634780"/>
    </source>
</evidence>
<evidence type="ECO:0000256" key="3">
    <source>
        <dbReference type="ARBA" id="ARBA00022692"/>
    </source>
</evidence>
<sequence length="180" mass="20071">MTERGALRVRFDRLAREVAKFGAVGAVGTLVNFAVFNLVRHLTDLQVVRASVIATVVAIAFNYVGFRYFTYRDRDKSGRTKELTLFLLFSAVGLVIENGVLYVATYGFDWDSRLQSNVFKFVGMGIATLFRFWSYRTWVFRTLPAREAVAHAESFLEDGERESGSGEGRTSTASGARGQG</sequence>
<evidence type="ECO:0000259" key="8">
    <source>
        <dbReference type="Pfam" id="PF04138"/>
    </source>
</evidence>
<comment type="caution">
    <text evidence="9">The sequence shown here is derived from an EMBL/GenBank/DDBJ whole genome shotgun (WGS) entry which is preliminary data.</text>
</comment>
<protein>
    <submittedName>
        <fullName evidence="9">GtrA family protein</fullName>
    </submittedName>
</protein>
<dbReference type="InterPro" id="IPR007267">
    <property type="entry name" value="GtrA_DPMS_TM"/>
</dbReference>
<evidence type="ECO:0000313" key="9">
    <source>
        <dbReference type="EMBL" id="MBJ3810851.1"/>
    </source>
</evidence>
<keyword evidence="5 7" id="KW-0472">Membrane</keyword>
<keyword evidence="3 7" id="KW-0812">Transmembrane</keyword>